<comment type="caution">
    <text evidence="2">The sequence shown here is derived from an EMBL/GenBank/DDBJ whole genome shotgun (WGS) entry which is preliminary data.</text>
</comment>
<accession>A0A9P4P3M3</accession>
<keyword evidence="3" id="KW-1185">Reference proteome</keyword>
<feature type="compositionally biased region" description="Low complexity" evidence="1">
    <location>
        <begin position="377"/>
        <end position="387"/>
    </location>
</feature>
<feature type="region of interest" description="Disordered" evidence="1">
    <location>
        <begin position="111"/>
        <end position="133"/>
    </location>
</feature>
<proteinExistence type="predicted"/>
<dbReference type="Proteomes" id="UP000800235">
    <property type="component" value="Unassembled WGS sequence"/>
</dbReference>
<evidence type="ECO:0000313" key="2">
    <source>
        <dbReference type="EMBL" id="KAF2436034.1"/>
    </source>
</evidence>
<organism evidence="2 3">
    <name type="scientific">Tothia fuscella</name>
    <dbReference type="NCBI Taxonomy" id="1048955"/>
    <lineage>
        <taxon>Eukaryota</taxon>
        <taxon>Fungi</taxon>
        <taxon>Dikarya</taxon>
        <taxon>Ascomycota</taxon>
        <taxon>Pezizomycotina</taxon>
        <taxon>Dothideomycetes</taxon>
        <taxon>Pleosporomycetidae</taxon>
        <taxon>Venturiales</taxon>
        <taxon>Cylindrosympodiaceae</taxon>
        <taxon>Tothia</taxon>
    </lineage>
</organism>
<feature type="compositionally biased region" description="Basic residues" evidence="1">
    <location>
        <begin position="111"/>
        <end position="120"/>
    </location>
</feature>
<sequence>MAMPVEARAAVEAKSLSTLTALASNPPSYPRDQSQPRNDPLVLYISRVPGSRDIFLTPIKPRQKVVSAEDVESSLYYLHVHGPEDERIIAAIEEPPDAVEGAESSVSRLFPKHSASHRKALPSLPAPPVPPVRGLNRVKPRSLPPYPLDDSPSAWSDPRASPISHALGIQRKPVAPVGLSIRPNNSNQHNIQAGQYSHPAALLPGRPSNPHNAQAPPVDNPYAPAMYQKPEQEMKPTFSTRPSIASQNHEPESAITLTLIRRDPASSAQWNVATITDPPVFEVMSNGRRNSGESTRIRKSGQALYIHVSTPGYAKFSDGQTPTPESSTPSLTTSLSVDDSVLTETTFHRRMWMEGSIFESRPQGHRKAVSSDNSLLSRPSFDARSSSDFSIDSSVAGLTQDQSMHSISINQERKRSRNRGYTLMSPWNGRCEFSSGMGNSLKCKHSLPIDGTTSSPITVSELRFNLPGGGPLASTVPTTPAPEAAKKRSRFLHPTRHLRLSSSMDSTRSKSDFGSSHEGSLLDLSLGQERAGGGFAGKQAKLGKLIIEDEGLKMMDLLVAANLALWWRAYEKG</sequence>
<feature type="compositionally biased region" description="Low complexity" evidence="1">
    <location>
        <begin position="321"/>
        <end position="334"/>
    </location>
</feature>
<feature type="region of interest" description="Disordered" evidence="1">
    <location>
        <begin position="315"/>
        <end position="334"/>
    </location>
</feature>
<dbReference type="EMBL" id="MU007011">
    <property type="protein sequence ID" value="KAF2436034.1"/>
    <property type="molecule type" value="Genomic_DNA"/>
</dbReference>
<feature type="region of interest" description="Disordered" evidence="1">
    <location>
        <begin position="361"/>
        <end position="387"/>
    </location>
</feature>
<gene>
    <name evidence="2" type="ORF">EJ08DRAFT_691927</name>
</gene>
<name>A0A9P4P3M3_9PEZI</name>
<evidence type="ECO:0000313" key="3">
    <source>
        <dbReference type="Proteomes" id="UP000800235"/>
    </source>
</evidence>
<dbReference type="OrthoDB" id="5426191at2759"/>
<reference evidence="2" key="1">
    <citation type="journal article" date="2020" name="Stud. Mycol.">
        <title>101 Dothideomycetes genomes: a test case for predicting lifestyles and emergence of pathogens.</title>
        <authorList>
            <person name="Haridas S."/>
            <person name="Albert R."/>
            <person name="Binder M."/>
            <person name="Bloem J."/>
            <person name="Labutti K."/>
            <person name="Salamov A."/>
            <person name="Andreopoulos B."/>
            <person name="Baker S."/>
            <person name="Barry K."/>
            <person name="Bills G."/>
            <person name="Bluhm B."/>
            <person name="Cannon C."/>
            <person name="Castanera R."/>
            <person name="Culley D."/>
            <person name="Daum C."/>
            <person name="Ezra D."/>
            <person name="Gonzalez J."/>
            <person name="Henrissat B."/>
            <person name="Kuo A."/>
            <person name="Liang C."/>
            <person name="Lipzen A."/>
            <person name="Lutzoni F."/>
            <person name="Magnuson J."/>
            <person name="Mondo S."/>
            <person name="Nolan M."/>
            <person name="Ohm R."/>
            <person name="Pangilinan J."/>
            <person name="Park H.-J."/>
            <person name="Ramirez L."/>
            <person name="Alfaro M."/>
            <person name="Sun H."/>
            <person name="Tritt A."/>
            <person name="Yoshinaga Y."/>
            <person name="Zwiers L.-H."/>
            <person name="Turgeon B."/>
            <person name="Goodwin S."/>
            <person name="Spatafora J."/>
            <person name="Crous P."/>
            <person name="Grigoriev I."/>
        </authorList>
    </citation>
    <scope>NUCLEOTIDE SEQUENCE</scope>
    <source>
        <strain evidence="2">CBS 130266</strain>
    </source>
</reference>
<dbReference type="AlphaFoldDB" id="A0A9P4P3M3"/>
<evidence type="ECO:0000256" key="1">
    <source>
        <dbReference type="SAM" id="MobiDB-lite"/>
    </source>
</evidence>
<protein>
    <submittedName>
        <fullName evidence="2">Uncharacterized protein</fullName>
    </submittedName>
</protein>